<feature type="region of interest" description="Disordered" evidence="1">
    <location>
        <begin position="41"/>
        <end position="69"/>
    </location>
</feature>
<evidence type="ECO:0000313" key="3">
    <source>
        <dbReference type="Proteomes" id="UP000555448"/>
    </source>
</evidence>
<protein>
    <submittedName>
        <fullName evidence="2">Uncharacterized protein</fullName>
    </submittedName>
</protein>
<organism evidence="2 3">
    <name type="scientific">Novosphingobium chloroacetimidivorans</name>
    <dbReference type="NCBI Taxonomy" id="1428314"/>
    <lineage>
        <taxon>Bacteria</taxon>
        <taxon>Pseudomonadati</taxon>
        <taxon>Pseudomonadota</taxon>
        <taxon>Alphaproteobacteria</taxon>
        <taxon>Sphingomonadales</taxon>
        <taxon>Sphingomonadaceae</taxon>
        <taxon>Novosphingobium</taxon>
    </lineage>
</organism>
<name>A0A7W7KCK4_9SPHN</name>
<gene>
    <name evidence="2" type="ORF">HNO88_003052</name>
</gene>
<sequence length="69" mass="7779">MSDTEHTQINQTGPSIGAEIPYRRDRIDKKTGSLVFDRHLDEVTTSVPEQAPTDDMPKDDNPLRRGQVT</sequence>
<evidence type="ECO:0000313" key="2">
    <source>
        <dbReference type="EMBL" id="MBB4859723.1"/>
    </source>
</evidence>
<feature type="region of interest" description="Disordered" evidence="1">
    <location>
        <begin position="1"/>
        <end position="24"/>
    </location>
</feature>
<reference evidence="2 3" key="1">
    <citation type="submission" date="2020-08" db="EMBL/GenBank/DDBJ databases">
        <title>Functional genomics of gut bacteria from endangered species of beetles.</title>
        <authorList>
            <person name="Carlos-Shanley C."/>
        </authorList>
    </citation>
    <scope>NUCLEOTIDE SEQUENCE [LARGE SCALE GENOMIC DNA]</scope>
    <source>
        <strain evidence="2 3">S00245</strain>
    </source>
</reference>
<keyword evidence="3" id="KW-1185">Reference proteome</keyword>
<dbReference type="RefSeq" id="WP_184247144.1">
    <property type="nucleotide sequence ID" value="NZ_JACHLR010000013.1"/>
</dbReference>
<dbReference type="AlphaFoldDB" id="A0A7W7KCK4"/>
<accession>A0A7W7KCK4</accession>
<proteinExistence type="predicted"/>
<comment type="caution">
    <text evidence="2">The sequence shown here is derived from an EMBL/GenBank/DDBJ whole genome shotgun (WGS) entry which is preliminary data.</text>
</comment>
<dbReference type="EMBL" id="JACHLR010000013">
    <property type="protein sequence ID" value="MBB4859723.1"/>
    <property type="molecule type" value="Genomic_DNA"/>
</dbReference>
<evidence type="ECO:0000256" key="1">
    <source>
        <dbReference type="SAM" id="MobiDB-lite"/>
    </source>
</evidence>
<dbReference type="Proteomes" id="UP000555448">
    <property type="component" value="Unassembled WGS sequence"/>
</dbReference>